<proteinExistence type="predicted"/>
<feature type="region of interest" description="Disordered" evidence="1">
    <location>
        <begin position="38"/>
        <end position="109"/>
    </location>
</feature>
<dbReference type="EMBL" id="GL736559">
    <property type="protein sequence ID" value="EFX60366.1"/>
    <property type="molecule type" value="Genomic_DNA"/>
</dbReference>
<feature type="compositionally biased region" description="Basic and acidic residues" evidence="1">
    <location>
        <begin position="57"/>
        <end position="74"/>
    </location>
</feature>
<dbReference type="KEGG" id="dpx:DAPPUDRAFT_277870"/>
<accession>E9I6L4</accession>
<evidence type="ECO:0000313" key="3">
    <source>
        <dbReference type="Proteomes" id="UP000000305"/>
    </source>
</evidence>
<dbReference type="Proteomes" id="UP000000305">
    <property type="component" value="Unassembled WGS sequence"/>
</dbReference>
<feature type="region of interest" description="Disordered" evidence="1">
    <location>
        <begin position="1"/>
        <end position="20"/>
    </location>
</feature>
<dbReference type="HOGENOM" id="CLU_2186542_0_0_1"/>
<protein>
    <submittedName>
        <fullName evidence="2">Uncharacterized protein</fullName>
    </submittedName>
</protein>
<feature type="compositionally biased region" description="Basic and acidic residues" evidence="1">
    <location>
        <begin position="81"/>
        <end position="92"/>
    </location>
</feature>
<evidence type="ECO:0000313" key="2">
    <source>
        <dbReference type="EMBL" id="EFX60366.1"/>
    </source>
</evidence>
<evidence type="ECO:0000256" key="1">
    <source>
        <dbReference type="SAM" id="MobiDB-lite"/>
    </source>
</evidence>
<reference evidence="2 3" key="1">
    <citation type="journal article" date="2011" name="Science">
        <title>The ecoresponsive genome of Daphnia pulex.</title>
        <authorList>
            <person name="Colbourne J.K."/>
            <person name="Pfrender M.E."/>
            <person name="Gilbert D."/>
            <person name="Thomas W.K."/>
            <person name="Tucker A."/>
            <person name="Oakley T.H."/>
            <person name="Tokishita S."/>
            <person name="Aerts A."/>
            <person name="Arnold G.J."/>
            <person name="Basu M.K."/>
            <person name="Bauer D.J."/>
            <person name="Caceres C.E."/>
            <person name="Carmel L."/>
            <person name="Casola C."/>
            <person name="Choi J.H."/>
            <person name="Detter J.C."/>
            <person name="Dong Q."/>
            <person name="Dusheyko S."/>
            <person name="Eads B.D."/>
            <person name="Frohlich T."/>
            <person name="Geiler-Samerotte K.A."/>
            <person name="Gerlach D."/>
            <person name="Hatcher P."/>
            <person name="Jogdeo S."/>
            <person name="Krijgsveld J."/>
            <person name="Kriventseva E.V."/>
            <person name="Kultz D."/>
            <person name="Laforsch C."/>
            <person name="Lindquist E."/>
            <person name="Lopez J."/>
            <person name="Manak J.R."/>
            <person name="Muller J."/>
            <person name="Pangilinan J."/>
            <person name="Patwardhan R.P."/>
            <person name="Pitluck S."/>
            <person name="Pritham E.J."/>
            <person name="Rechtsteiner A."/>
            <person name="Rho M."/>
            <person name="Rogozin I.B."/>
            <person name="Sakarya O."/>
            <person name="Salamov A."/>
            <person name="Schaack S."/>
            <person name="Shapiro H."/>
            <person name="Shiga Y."/>
            <person name="Skalitzky C."/>
            <person name="Smith Z."/>
            <person name="Souvorov A."/>
            <person name="Sung W."/>
            <person name="Tang Z."/>
            <person name="Tsuchiya D."/>
            <person name="Tu H."/>
            <person name="Vos H."/>
            <person name="Wang M."/>
            <person name="Wolf Y.I."/>
            <person name="Yamagata H."/>
            <person name="Yamada T."/>
            <person name="Ye Y."/>
            <person name="Shaw J.R."/>
            <person name="Andrews J."/>
            <person name="Crease T.J."/>
            <person name="Tang H."/>
            <person name="Lucas S.M."/>
            <person name="Robertson H.M."/>
            <person name="Bork P."/>
            <person name="Koonin E.V."/>
            <person name="Zdobnov E.M."/>
            <person name="Grigoriev I.V."/>
            <person name="Lynch M."/>
            <person name="Boore J.L."/>
        </authorList>
    </citation>
    <scope>NUCLEOTIDE SEQUENCE [LARGE SCALE GENOMIC DNA]</scope>
</reference>
<name>E9I6L4_DAPPU</name>
<organism evidence="2 3">
    <name type="scientific">Daphnia pulex</name>
    <name type="common">Water flea</name>
    <dbReference type="NCBI Taxonomy" id="6669"/>
    <lineage>
        <taxon>Eukaryota</taxon>
        <taxon>Metazoa</taxon>
        <taxon>Ecdysozoa</taxon>
        <taxon>Arthropoda</taxon>
        <taxon>Crustacea</taxon>
        <taxon>Branchiopoda</taxon>
        <taxon>Diplostraca</taxon>
        <taxon>Cladocera</taxon>
        <taxon>Anomopoda</taxon>
        <taxon>Daphniidae</taxon>
        <taxon>Daphnia</taxon>
    </lineage>
</organism>
<sequence length="109" mass="12340">MDLRTGRGLGTAGGLTHTGWIDLDQRTQQEGHLLVLKRSISTEDETGHNPRPTIDLRVQEDTKTDDEKKDANGDRRRRPGRKEDHPRLHETDNPDAYRLSIKSNTSSAK</sequence>
<dbReference type="AlphaFoldDB" id="E9I6L4"/>
<gene>
    <name evidence="2" type="ORF">DAPPUDRAFT_277870</name>
</gene>
<dbReference type="InParanoid" id="E9I6L4"/>
<keyword evidence="3" id="KW-1185">Reference proteome</keyword>